<evidence type="ECO:0000256" key="3">
    <source>
        <dbReference type="ARBA" id="ARBA00023315"/>
    </source>
</evidence>
<evidence type="ECO:0000313" key="5">
    <source>
        <dbReference type="Proteomes" id="UP000034883"/>
    </source>
</evidence>
<dbReference type="GO" id="GO:0006527">
    <property type="term" value="P:L-arginine catabolic process"/>
    <property type="evidence" value="ECO:0007669"/>
    <property type="project" value="InterPro"/>
</dbReference>
<protein>
    <submittedName>
        <fullName evidence="4">Arginine N-succinyltransferase</fullName>
    </submittedName>
</protein>
<sequence length="352" mass="39903">MTTTDPRVRYEIRAATRADKAEILELARFLDSVNLPNDEATIEEILEHSEQSFTGEIGDPRRRNYVFVLRDLEQKRAVGTSMVIAQLGRKDAPYIYFDVHVEERYSATLDKHFAHQVLSIGYSYNGPTEIGGLVVHPAVRRSPERLGMLISYVRFLWIAQHRDDFQDRVLAELLPPLEPDGTSHLWESVGRHFTGLTYREADRLSKRNKEFIRGLFPDGDIYASLLRPEAQDVIGKVGPQTRGVEKLLRRIGFRYWNRVDPFDGGPHFIAQTDEVLLVQRTRGARLLRGTTDPLPGAKALIAREHDVAPHFHAVPSHFQLAPEGAGQVVLPEETCRHLGLRPGDEIALLPLD</sequence>
<gene>
    <name evidence="4" type="ORF">DB32_007406</name>
</gene>
<keyword evidence="3" id="KW-0012">Acyltransferase</keyword>
<keyword evidence="2 4" id="KW-0808">Transferase</keyword>
<name>A0A0F6YLT1_9BACT</name>
<organism evidence="4 5">
    <name type="scientific">Sandaracinus amylolyticus</name>
    <dbReference type="NCBI Taxonomy" id="927083"/>
    <lineage>
        <taxon>Bacteria</taxon>
        <taxon>Pseudomonadati</taxon>
        <taxon>Myxococcota</taxon>
        <taxon>Polyangia</taxon>
        <taxon>Polyangiales</taxon>
        <taxon>Sandaracinaceae</taxon>
        <taxon>Sandaracinus</taxon>
    </lineage>
</organism>
<evidence type="ECO:0000256" key="2">
    <source>
        <dbReference type="ARBA" id="ARBA00022679"/>
    </source>
</evidence>
<reference evidence="4 5" key="1">
    <citation type="submission" date="2015-03" db="EMBL/GenBank/DDBJ databases">
        <title>Genome assembly of Sandaracinus amylolyticus DSM 53668.</title>
        <authorList>
            <person name="Sharma G."/>
            <person name="Subramanian S."/>
        </authorList>
    </citation>
    <scope>NUCLEOTIDE SEQUENCE [LARGE SCALE GENOMIC DNA]</scope>
    <source>
        <strain evidence="4 5">DSM 53668</strain>
    </source>
</reference>
<dbReference type="SUPFAM" id="SSF55729">
    <property type="entry name" value="Acyl-CoA N-acyltransferases (Nat)"/>
    <property type="match status" value="1"/>
</dbReference>
<dbReference type="PANTHER" id="PTHR30420">
    <property type="entry name" value="N-SUCCINYLARGININE DIHYDROLASE"/>
    <property type="match status" value="1"/>
</dbReference>
<evidence type="ECO:0000256" key="1">
    <source>
        <dbReference type="ARBA" id="ARBA00022503"/>
    </source>
</evidence>
<dbReference type="RefSeq" id="WP_083458229.1">
    <property type="nucleotide sequence ID" value="NZ_CP011125.1"/>
</dbReference>
<accession>A0A0F6YLT1</accession>
<proteinExistence type="predicted"/>
<dbReference type="OrthoDB" id="21121at2"/>
<keyword evidence="1" id="KW-0056">Arginine metabolism</keyword>
<dbReference type="PANTHER" id="PTHR30420:SF1">
    <property type="entry name" value="ARGININE N-SUCCINYLTRANSFERASE"/>
    <property type="match status" value="1"/>
</dbReference>
<dbReference type="KEGG" id="samy:DB32_007406"/>
<dbReference type="Proteomes" id="UP000034883">
    <property type="component" value="Chromosome"/>
</dbReference>
<dbReference type="InterPro" id="IPR016181">
    <property type="entry name" value="Acyl_CoA_acyltransferase"/>
</dbReference>
<dbReference type="GO" id="GO:0008791">
    <property type="term" value="F:arginine N-succinyltransferase activity"/>
    <property type="evidence" value="ECO:0007669"/>
    <property type="project" value="InterPro"/>
</dbReference>
<evidence type="ECO:0000313" key="4">
    <source>
        <dbReference type="EMBL" id="AKF10257.1"/>
    </source>
</evidence>
<dbReference type="STRING" id="927083.DB32_007406"/>
<dbReference type="InterPro" id="IPR007041">
    <property type="entry name" value="Arg_succinylTrfase_AstA/AruG"/>
</dbReference>
<dbReference type="EMBL" id="CP011125">
    <property type="protein sequence ID" value="AKF10257.1"/>
    <property type="molecule type" value="Genomic_DNA"/>
</dbReference>
<dbReference type="AlphaFoldDB" id="A0A0F6YLT1"/>
<keyword evidence="5" id="KW-1185">Reference proteome</keyword>
<dbReference type="Pfam" id="PF04958">
    <property type="entry name" value="AstA"/>
    <property type="match status" value="1"/>
</dbReference>